<proteinExistence type="predicted"/>
<gene>
    <name evidence="1" type="ORF">OOU_Y34scaffold00414g13</name>
</gene>
<dbReference type="Proteomes" id="UP000011086">
    <property type="component" value="Unassembled WGS sequence"/>
</dbReference>
<reference evidence="1" key="1">
    <citation type="journal article" date="2012" name="PLoS Genet.">
        <title>Comparative analysis of the genomes of two field isolates of the rice blast fungus Magnaporthe oryzae.</title>
        <authorList>
            <person name="Xue M."/>
            <person name="Yang J."/>
            <person name="Li Z."/>
            <person name="Hu S."/>
            <person name="Yao N."/>
            <person name="Dean R.A."/>
            <person name="Zhao W."/>
            <person name="Shen M."/>
            <person name="Zhang H."/>
            <person name="Li C."/>
            <person name="Liu L."/>
            <person name="Cao L."/>
            <person name="Xu X."/>
            <person name="Xing Y."/>
            <person name="Hsiang T."/>
            <person name="Zhang Z."/>
            <person name="Xu J.R."/>
            <person name="Peng Y.L."/>
        </authorList>
    </citation>
    <scope>NUCLEOTIDE SEQUENCE</scope>
    <source>
        <strain evidence="1">Y34</strain>
    </source>
</reference>
<organism evidence="1">
    <name type="scientific">Pyricularia oryzae (strain Y34)</name>
    <name type="common">Rice blast fungus</name>
    <name type="synonym">Magnaporthe oryzae</name>
    <dbReference type="NCBI Taxonomy" id="1143189"/>
    <lineage>
        <taxon>Eukaryota</taxon>
        <taxon>Fungi</taxon>
        <taxon>Dikarya</taxon>
        <taxon>Ascomycota</taxon>
        <taxon>Pezizomycotina</taxon>
        <taxon>Sordariomycetes</taxon>
        <taxon>Sordariomycetidae</taxon>
        <taxon>Magnaporthales</taxon>
        <taxon>Pyriculariaceae</taxon>
        <taxon>Pyricularia</taxon>
    </lineage>
</organism>
<sequence>MCGSATTGTSGGGSSGSGRVWLSLGDWSGVGFSFAFADQREATNSSQSRSFDFLGSLLFVVGGQGARPKPAPHHVVRPTDSLLHAGREWRRAAVVLVKIRAV</sequence>
<dbReference type="AlphaFoldDB" id="A0AA97PN03"/>
<protein>
    <submittedName>
        <fullName evidence="1">Uncharacterized protein</fullName>
    </submittedName>
</protein>
<dbReference type="EMBL" id="JH792951">
    <property type="protein sequence ID" value="ELQ40582.1"/>
    <property type="molecule type" value="Genomic_DNA"/>
</dbReference>
<name>A0AA97PN03_PYRO3</name>
<accession>A0AA97PN03</accession>
<evidence type="ECO:0000313" key="1">
    <source>
        <dbReference type="EMBL" id="ELQ40582.1"/>
    </source>
</evidence>